<dbReference type="EC" id="3.6.1.73" evidence="9"/>
<dbReference type="InterPro" id="IPR050299">
    <property type="entry name" value="YjjX_NTPase"/>
</dbReference>
<keyword evidence="3" id="KW-0479">Metal-binding</keyword>
<sequence length="181" mass="19850">MRPFLFKLGGLTVKVAVGSKNKTKVNAAQQVLPDAEMISLSVPSHVSAQPFSDEETLQGASNRAKLALAEGKADIGIGLEGGVMHTEHGLFMCNWGALATKEGKLFTAGGARMRLPDEFIQPLEEGKELSEVMDDYTKRHDIRSHEGAIGIFTNNYVDRTDLFVHVVKLLVGQYMYDRNEA</sequence>
<keyword evidence="8" id="KW-0464">Manganese</keyword>
<dbReference type="SUPFAM" id="SSF52972">
    <property type="entry name" value="ITPase-like"/>
    <property type="match status" value="1"/>
</dbReference>
<evidence type="ECO:0000259" key="12">
    <source>
        <dbReference type="Pfam" id="PF01931"/>
    </source>
</evidence>
<evidence type="ECO:0000256" key="9">
    <source>
        <dbReference type="ARBA" id="ARBA00038901"/>
    </source>
</evidence>
<evidence type="ECO:0000256" key="11">
    <source>
        <dbReference type="ARBA" id="ARBA00048781"/>
    </source>
</evidence>
<name>A0ABM8Y6M5_9BACI</name>
<gene>
    <name evidence="13" type="ORF">BACCIP111899_00515</name>
</gene>
<dbReference type="PANTHER" id="PTHR34699:SF2">
    <property type="entry name" value="NON-CANONICAL PURINE NTP PHOSPHATASE_PRRC1 DOMAIN-CONTAINING PROTEIN"/>
    <property type="match status" value="1"/>
</dbReference>
<comment type="cofactor">
    <cofactor evidence="2">
        <name>Mg(2+)</name>
        <dbReference type="ChEBI" id="CHEBI:18420"/>
    </cofactor>
</comment>
<proteinExistence type="predicted"/>
<comment type="caution">
    <text evidence="13">The sequence shown here is derived from an EMBL/GenBank/DDBJ whole genome shotgun (WGS) entry which is preliminary data.</text>
</comment>
<reference evidence="13 14" key="1">
    <citation type="submission" date="2021-10" db="EMBL/GenBank/DDBJ databases">
        <authorList>
            <person name="Criscuolo A."/>
        </authorList>
    </citation>
    <scope>NUCLEOTIDE SEQUENCE [LARGE SCALE GENOMIC DNA]</scope>
    <source>
        <strain evidence="14">CIP 111899</strain>
    </source>
</reference>
<evidence type="ECO:0000313" key="13">
    <source>
        <dbReference type="EMBL" id="CAG9611343.1"/>
    </source>
</evidence>
<dbReference type="InterPro" id="IPR029001">
    <property type="entry name" value="ITPase-like_fam"/>
</dbReference>
<evidence type="ECO:0000256" key="8">
    <source>
        <dbReference type="ARBA" id="ARBA00023211"/>
    </source>
</evidence>
<dbReference type="Proteomes" id="UP000789423">
    <property type="component" value="Unassembled WGS sequence"/>
</dbReference>
<dbReference type="NCBIfam" id="NF002850">
    <property type="entry name" value="PRK03114.1"/>
    <property type="match status" value="1"/>
</dbReference>
<keyword evidence="4" id="KW-0547">Nucleotide-binding</keyword>
<dbReference type="EMBL" id="CAKJTI010000002">
    <property type="protein sequence ID" value="CAG9611343.1"/>
    <property type="molecule type" value="Genomic_DNA"/>
</dbReference>
<keyword evidence="14" id="KW-1185">Reference proteome</keyword>
<evidence type="ECO:0000256" key="7">
    <source>
        <dbReference type="ARBA" id="ARBA00023080"/>
    </source>
</evidence>
<protein>
    <recommendedName>
        <fullName evidence="9">inosine/xanthosine triphosphatase</fullName>
        <ecNumber evidence="9">3.6.1.73</ecNumber>
    </recommendedName>
</protein>
<dbReference type="Pfam" id="PF01931">
    <property type="entry name" value="NTPase_I-T"/>
    <property type="match status" value="1"/>
</dbReference>
<keyword evidence="6" id="KW-0460">Magnesium</keyword>
<dbReference type="GO" id="GO:0016787">
    <property type="term" value="F:hydrolase activity"/>
    <property type="evidence" value="ECO:0007669"/>
    <property type="project" value="UniProtKB-KW"/>
</dbReference>
<evidence type="ECO:0000256" key="2">
    <source>
        <dbReference type="ARBA" id="ARBA00001946"/>
    </source>
</evidence>
<evidence type="ECO:0000256" key="10">
    <source>
        <dbReference type="ARBA" id="ARBA00048174"/>
    </source>
</evidence>
<dbReference type="PANTHER" id="PTHR34699">
    <property type="match status" value="1"/>
</dbReference>
<evidence type="ECO:0000256" key="5">
    <source>
        <dbReference type="ARBA" id="ARBA00022801"/>
    </source>
</evidence>
<comment type="catalytic activity">
    <reaction evidence="11">
        <text>XTP + H2O = XDP + phosphate + H(+)</text>
        <dbReference type="Rhea" id="RHEA:28406"/>
        <dbReference type="ChEBI" id="CHEBI:15377"/>
        <dbReference type="ChEBI" id="CHEBI:15378"/>
        <dbReference type="ChEBI" id="CHEBI:43474"/>
        <dbReference type="ChEBI" id="CHEBI:59884"/>
        <dbReference type="ChEBI" id="CHEBI:61314"/>
        <dbReference type="EC" id="3.6.1.73"/>
    </reaction>
</comment>
<comment type="catalytic activity">
    <reaction evidence="10">
        <text>ITP + H2O = IDP + phosphate + H(+)</text>
        <dbReference type="Rhea" id="RHEA:28330"/>
        <dbReference type="ChEBI" id="CHEBI:15377"/>
        <dbReference type="ChEBI" id="CHEBI:15378"/>
        <dbReference type="ChEBI" id="CHEBI:43474"/>
        <dbReference type="ChEBI" id="CHEBI:58280"/>
        <dbReference type="ChEBI" id="CHEBI:61402"/>
        <dbReference type="EC" id="3.6.1.73"/>
    </reaction>
</comment>
<organism evidence="13 14">
    <name type="scientific">Bacillus rhizoplanae</name>
    <dbReference type="NCBI Taxonomy" id="2880966"/>
    <lineage>
        <taxon>Bacteria</taxon>
        <taxon>Bacillati</taxon>
        <taxon>Bacillota</taxon>
        <taxon>Bacilli</taxon>
        <taxon>Bacillales</taxon>
        <taxon>Bacillaceae</taxon>
        <taxon>Bacillus</taxon>
    </lineage>
</organism>
<evidence type="ECO:0000256" key="6">
    <source>
        <dbReference type="ARBA" id="ARBA00022842"/>
    </source>
</evidence>
<accession>A0ABM8Y6M5</accession>
<keyword evidence="5 13" id="KW-0378">Hydrolase</keyword>
<dbReference type="Gene3D" id="3.90.950.10">
    <property type="match status" value="1"/>
</dbReference>
<evidence type="ECO:0000256" key="3">
    <source>
        <dbReference type="ARBA" id="ARBA00022723"/>
    </source>
</evidence>
<feature type="domain" description="Non-canonical purine NTP phosphatase/PRRC1" evidence="12">
    <location>
        <begin position="18"/>
        <end position="168"/>
    </location>
</feature>
<keyword evidence="7" id="KW-0546">Nucleotide metabolism</keyword>
<comment type="cofactor">
    <cofactor evidence="1">
        <name>Mn(2+)</name>
        <dbReference type="ChEBI" id="CHEBI:29035"/>
    </cofactor>
</comment>
<evidence type="ECO:0000256" key="1">
    <source>
        <dbReference type="ARBA" id="ARBA00001936"/>
    </source>
</evidence>
<evidence type="ECO:0000256" key="4">
    <source>
        <dbReference type="ARBA" id="ARBA00022741"/>
    </source>
</evidence>
<evidence type="ECO:0000313" key="14">
    <source>
        <dbReference type="Proteomes" id="UP000789423"/>
    </source>
</evidence>
<dbReference type="InterPro" id="IPR026533">
    <property type="entry name" value="NTPase/PRRC1"/>
</dbReference>